<dbReference type="Proteomes" id="UP000324738">
    <property type="component" value="Unassembled WGS sequence"/>
</dbReference>
<evidence type="ECO:0000259" key="3">
    <source>
        <dbReference type="Pfam" id="PF06863"/>
    </source>
</evidence>
<dbReference type="AlphaFoldDB" id="A0A5B0E1E1"/>
<evidence type="ECO:0000313" key="5">
    <source>
        <dbReference type="Proteomes" id="UP000324738"/>
    </source>
</evidence>
<proteinExistence type="predicted"/>
<dbReference type="PANTHER" id="PTHR36509:SF2">
    <property type="entry name" value="BLL3101 PROTEIN"/>
    <property type="match status" value="1"/>
</dbReference>
<reference evidence="4 5" key="1">
    <citation type="submission" date="2019-08" db="EMBL/GenBank/DDBJ databases">
        <title>Aureimonas fodiniaquatilis sp. nov., isolated from a coal mine wastewater.</title>
        <authorList>
            <person name="Kim W."/>
        </authorList>
    </citation>
    <scope>NUCLEOTIDE SEQUENCE [LARGE SCALE GENOMIC DNA]</scope>
    <source>
        <strain evidence="4 5">CAU 1482</strain>
    </source>
</reference>
<dbReference type="Pfam" id="PF06742">
    <property type="entry name" value="DUF1214"/>
    <property type="match status" value="1"/>
</dbReference>
<evidence type="ECO:0000259" key="2">
    <source>
        <dbReference type="Pfam" id="PF06742"/>
    </source>
</evidence>
<dbReference type="InterPro" id="IPR010621">
    <property type="entry name" value="DUF1214"/>
</dbReference>
<dbReference type="Gene3D" id="2.60.120.600">
    <property type="entry name" value="Domain of unknown function DUF1214, C-terminal domain"/>
    <property type="match status" value="1"/>
</dbReference>
<dbReference type="OrthoDB" id="9777345at2"/>
<dbReference type="RefSeq" id="WP_149300579.1">
    <property type="nucleotide sequence ID" value="NZ_VTWH01000002.1"/>
</dbReference>
<protein>
    <submittedName>
        <fullName evidence="4">DUF1254 domain-containing protein</fullName>
    </submittedName>
</protein>
<feature type="signal peptide" evidence="1">
    <location>
        <begin position="1"/>
        <end position="24"/>
    </location>
</feature>
<organism evidence="4 5">
    <name type="scientific">Aureimonas fodinaquatilis</name>
    <dbReference type="NCBI Taxonomy" id="2565783"/>
    <lineage>
        <taxon>Bacteria</taxon>
        <taxon>Pseudomonadati</taxon>
        <taxon>Pseudomonadota</taxon>
        <taxon>Alphaproteobacteria</taxon>
        <taxon>Hyphomicrobiales</taxon>
        <taxon>Aurantimonadaceae</taxon>
        <taxon>Aureimonas</taxon>
    </lineage>
</organism>
<dbReference type="PANTHER" id="PTHR36509">
    <property type="entry name" value="BLL3101 PROTEIN"/>
    <property type="match status" value="1"/>
</dbReference>
<evidence type="ECO:0000313" key="4">
    <source>
        <dbReference type="EMBL" id="KAA0971269.1"/>
    </source>
</evidence>
<dbReference type="InterPro" id="IPR037049">
    <property type="entry name" value="DUF1214_C_sf"/>
</dbReference>
<keyword evidence="1" id="KW-0732">Signal</keyword>
<keyword evidence="5" id="KW-1185">Reference proteome</keyword>
<evidence type="ECO:0000256" key="1">
    <source>
        <dbReference type="SAM" id="SignalP"/>
    </source>
</evidence>
<dbReference type="InterPro" id="IPR037050">
    <property type="entry name" value="DUF1254_sf"/>
</dbReference>
<sequence length="468" mass="51501">MGRQTISRWGVLTLLITSTAAANAQTEPAAQEAYEIGVEAYVYFYPLVTTDVTRRISTNVAPDQIPGFGPMNQFSNFREYPDADTKIVVRVNFDTLYSSAWLDLTKEPMVLSAPDTAGRYYLLPMLDMWSDVFAVPGKRTSGTEAGHWAVVPPGWVGQLPEGVSRIDAPTPHVWIIGRTQTNGPKDYSAVHQIQDGYLITPLSQWGKPPQPVEAAVDPSVDMKTPPLEQVNNMPPLDYFKYAAELMKVNPPHVTDWSTIARLKRIGIEPGQSFSPEKLDPAIQDALSKAAKDGLQQLRQNAPTITPIVNGWQMSTNTMGVYGNFYLKRAIVAMVGLGANQPEDAIYPNNLTDADGKPLTGENNYVLHFAKDEIPPVNAFWSLTMYDAEGFQVANSINRFAIGDRDALTFNADGSLDLYIQHDNPGADKESNWLPAPDSGVLGMTMRLYSPKPEVLTGGWAPPPVRHQP</sequence>
<dbReference type="Pfam" id="PF06863">
    <property type="entry name" value="DUF1254"/>
    <property type="match status" value="1"/>
</dbReference>
<dbReference type="InterPro" id="IPR010679">
    <property type="entry name" value="DUF1254"/>
</dbReference>
<gene>
    <name evidence="4" type="ORF">FPY71_10520</name>
</gene>
<feature type="domain" description="DUF1254" evidence="3">
    <location>
        <begin position="71"/>
        <end position="201"/>
    </location>
</feature>
<feature type="chain" id="PRO_5022792808" evidence="1">
    <location>
        <begin position="25"/>
        <end position="468"/>
    </location>
</feature>
<dbReference type="SUPFAM" id="SSF160935">
    <property type="entry name" value="VPA0735-like"/>
    <property type="match status" value="1"/>
</dbReference>
<dbReference type="Gene3D" id="2.60.40.1610">
    <property type="entry name" value="Domain of unknown function DUF1254"/>
    <property type="match status" value="1"/>
</dbReference>
<name>A0A5B0E1E1_9HYPH</name>
<dbReference type="EMBL" id="VTWH01000002">
    <property type="protein sequence ID" value="KAA0971269.1"/>
    <property type="molecule type" value="Genomic_DNA"/>
</dbReference>
<accession>A0A5B0E1E1</accession>
<comment type="caution">
    <text evidence="4">The sequence shown here is derived from an EMBL/GenBank/DDBJ whole genome shotgun (WGS) entry which is preliminary data.</text>
</comment>
<feature type="domain" description="DUF1214" evidence="2">
    <location>
        <begin position="344"/>
        <end position="451"/>
    </location>
</feature>